<protein>
    <recommendedName>
        <fullName evidence="3">BTB domain-containing protein</fullName>
    </recommendedName>
</protein>
<dbReference type="Pfam" id="PF00651">
    <property type="entry name" value="BTB"/>
    <property type="match status" value="1"/>
</dbReference>
<evidence type="ECO:0000313" key="5">
    <source>
        <dbReference type="Proteomes" id="UP001159405"/>
    </source>
</evidence>
<dbReference type="Proteomes" id="UP001159405">
    <property type="component" value="Unassembled WGS sequence"/>
</dbReference>
<dbReference type="Gene3D" id="1.25.40.420">
    <property type="match status" value="1"/>
</dbReference>
<dbReference type="SMART" id="SM00225">
    <property type="entry name" value="BTB"/>
    <property type="match status" value="1"/>
</dbReference>
<evidence type="ECO:0000256" key="2">
    <source>
        <dbReference type="ARBA" id="ARBA00022737"/>
    </source>
</evidence>
<sequence>MDPLLFQFTLDIPPRTKICVPHEQEVVEKPFDVALITGDGKKLGAHRSVLSEASPFFEKLLGSDMKEAKEGVVRMEMITELGLREVLEFIYTGSVQISAEDNAQDLIALADYLILPHLKDLAARTLQRNLNSSNSISMYYLAEKFRCEDLMSNTRDFILANFTSVTKSEEFFNLSYEEVKMWISRDDIHVDCEDDVFIVIVAWIYHNKQDRRKNFSELFREVRLLYTSRDFLQNGIASGDLVIDDESCMYLVTETLKFFDSREYRNRPLGHVKPRVLLEVPVLLFFFIDITNEKYLAPLHYKPRENTTHKGHIVCYFPQDKEWSIFPGVPLIKNSVRIVSCLGKLYFASEFPNNELICYDSLTNYWTSLPFDGRRKLHSIFSNNQDENFALMSDNESSCPDCVFLFFRGIDSHCRKSHLSYIKKYSPESNSWDTVATFDLASRKLVCTVAKDNFIYLIGGSIQEHERSRILADVDRFDLSTNTMEKVADLKVPRSDPYGAAAYGAIFVITGGVNESGSNIKSSEMYQPTINEWLLINDAEMAPFMLTSKWYTCVEGRVYSRVDRIMKGRVKSKALRYYDPDKNEWVDESVMP</sequence>
<dbReference type="SUPFAM" id="SSF54695">
    <property type="entry name" value="POZ domain"/>
    <property type="match status" value="1"/>
</dbReference>
<dbReference type="InterPro" id="IPR017096">
    <property type="entry name" value="BTB-kelch_protein"/>
</dbReference>
<evidence type="ECO:0000256" key="1">
    <source>
        <dbReference type="ARBA" id="ARBA00022441"/>
    </source>
</evidence>
<evidence type="ECO:0000313" key="4">
    <source>
        <dbReference type="EMBL" id="CAH3127753.1"/>
    </source>
</evidence>
<feature type="domain" description="BTB" evidence="3">
    <location>
        <begin position="31"/>
        <end position="99"/>
    </location>
</feature>
<dbReference type="PROSITE" id="PS50097">
    <property type="entry name" value="BTB"/>
    <property type="match status" value="1"/>
</dbReference>
<evidence type="ECO:0000259" key="3">
    <source>
        <dbReference type="PROSITE" id="PS50097"/>
    </source>
</evidence>
<dbReference type="Gene3D" id="2.120.10.80">
    <property type="entry name" value="Kelch-type beta propeller"/>
    <property type="match status" value="1"/>
</dbReference>
<dbReference type="InterPro" id="IPR011333">
    <property type="entry name" value="SKP1/BTB/POZ_sf"/>
</dbReference>
<keyword evidence="1" id="KW-0880">Kelch repeat</keyword>
<dbReference type="PANTHER" id="PTHR45632">
    <property type="entry name" value="LD33804P"/>
    <property type="match status" value="1"/>
</dbReference>
<dbReference type="EMBL" id="CALNXK010000044">
    <property type="protein sequence ID" value="CAH3127753.1"/>
    <property type="molecule type" value="Genomic_DNA"/>
</dbReference>
<gene>
    <name evidence="4" type="ORF">PLOB_00033182</name>
</gene>
<comment type="caution">
    <text evidence="4">The sequence shown here is derived from an EMBL/GenBank/DDBJ whole genome shotgun (WGS) entry which is preliminary data.</text>
</comment>
<keyword evidence="2" id="KW-0677">Repeat</keyword>
<feature type="non-terminal residue" evidence="4">
    <location>
        <position position="592"/>
    </location>
</feature>
<dbReference type="SMART" id="SM00875">
    <property type="entry name" value="BACK"/>
    <property type="match status" value="1"/>
</dbReference>
<name>A0ABN8NZ85_9CNID</name>
<dbReference type="PANTHER" id="PTHR45632:SF17">
    <property type="entry name" value="KELCH-LIKE PROTEIN 31"/>
    <property type="match status" value="1"/>
</dbReference>
<dbReference type="PIRSF" id="PIRSF037037">
    <property type="entry name" value="Kelch-like_protein_gigaxonin"/>
    <property type="match status" value="1"/>
</dbReference>
<organism evidence="4 5">
    <name type="scientific">Porites lobata</name>
    <dbReference type="NCBI Taxonomy" id="104759"/>
    <lineage>
        <taxon>Eukaryota</taxon>
        <taxon>Metazoa</taxon>
        <taxon>Cnidaria</taxon>
        <taxon>Anthozoa</taxon>
        <taxon>Hexacorallia</taxon>
        <taxon>Scleractinia</taxon>
        <taxon>Fungiina</taxon>
        <taxon>Poritidae</taxon>
        <taxon>Porites</taxon>
    </lineage>
</organism>
<proteinExistence type="predicted"/>
<dbReference type="InterPro" id="IPR011705">
    <property type="entry name" value="BACK"/>
</dbReference>
<reference evidence="4 5" key="1">
    <citation type="submission" date="2022-05" db="EMBL/GenBank/DDBJ databases">
        <authorList>
            <consortium name="Genoscope - CEA"/>
            <person name="William W."/>
        </authorList>
    </citation>
    <scope>NUCLEOTIDE SEQUENCE [LARGE SCALE GENOMIC DNA]</scope>
</reference>
<dbReference type="SUPFAM" id="SSF117281">
    <property type="entry name" value="Kelch motif"/>
    <property type="match status" value="1"/>
</dbReference>
<accession>A0ABN8NZ85</accession>
<dbReference type="Pfam" id="PF07707">
    <property type="entry name" value="BACK"/>
    <property type="match status" value="1"/>
</dbReference>
<dbReference type="InterPro" id="IPR000210">
    <property type="entry name" value="BTB/POZ_dom"/>
</dbReference>
<dbReference type="Gene3D" id="3.30.710.10">
    <property type="entry name" value="Potassium Channel Kv1.1, Chain A"/>
    <property type="match status" value="1"/>
</dbReference>
<keyword evidence="5" id="KW-1185">Reference proteome</keyword>
<dbReference type="InterPro" id="IPR015915">
    <property type="entry name" value="Kelch-typ_b-propeller"/>
</dbReference>